<comment type="caution">
    <text evidence="1">The sequence shown here is derived from an EMBL/GenBank/DDBJ whole genome shotgun (WGS) entry which is preliminary data.</text>
</comment>
<protein>
    <recommendedName>
        <fullName evidence="3">Lipoprotein</fullName>
    </recommendedName>
</protein>
<evidence type="ECO:0000313" key="1">
    <source>
        <dbReference type="EMBL" id="MFD1015503.1"/>
    </source>
</evidence>
<proteinExistence type="predicted"/>
<dbReference type="RefSeq" id="WP_386115272.1">
    <property type="nucleotide sequence ID" value="NZ_JBHTKM010000040.1"/>
</dbReference>
<sequence length="108" mass="12875">MTSVILLLLISCSSSKQSKTKEENYCNENLVFKKEFFKNIENVENLIYKVQGESLKNSLKFIGKYTHVSFESMSNYARTYPSGIFERDKKVWLEWYEKNKCKNMEFKE</sequence>
<evidence type="ECO:0000313" key="2">
    <source>
        <dbReference type="Proteomes" id="UP001597086"/>
    </source>
</evidence>
<accession>A0ABW3KSC2</accession>
<evidence type="ECO:0008006" key="3">
    <source>
        <dbReference type="Google" id="ProtNLM"/>
    </source>
</evidence>
<dbReference type="Proteomes" id="UP001597086">
    <property type="component" value="Unassembled WGS sequence"/>
</dbReference>
<name>A0ABW3KSC2_9FLAO</name>
<reference evidence="2" key="1">
    <citation type="journal article" date="2019" name="Int. J. Syst. Evol. Microbiol.">
        <title>The Global Catalogue of Microorganisms (GCM) 10K type strain sequencing project: providing services to taxonomists for standard genome sequencing and annotation.</title>
        <authorList>
            <consortium name="The Broad Institute Genomics Platform"/>
            <consortium name="The Broad Institute Genome Sequencing Center for Infectious Disease"/>
            <person name="Wu L."/>
            <person name="Ma J."/>
        </authorList>
    </citation>
    <scope>NUCLEOTIDE SEQUENCE [LARGE SCALE GENOMIC DNA]</scope>
    <source>
        <strain evidence="2">CCUG 56098</strain>
    </source>
</reference>
<dbReference type="EMBL" id="JBHTKM010000040">
    <property type="protein sequence ID" value="MFD1015503.1"/>
    <property type="molecule type" value="Genomic_DNA"/>
</dbReference>
<organism evidence="1 2">
    <name type="scientific">Winogradskyella rapida</name>
    <dbReference type="NCBI Taxonomy" id="549701"/>
    <lineage>
        <taxon>Bacteria</taxon>
        <taxon>Pseudomonadati</taxon>
        <taxon>Bacteroidota</taxon>
        <taxon>Flavobacteriia</taxon>
        <taxon>Flavobacteriales</taxon>
        <taxon>Flavobacteriaceae</taxon>
        <taxon>Winogradskyella</taxon>
    </lineage>
</organism>
<keyword evidence="2" id="KW-1185">Reference proteome</keyword>
<gene>
    <name evidence="1" type="ORF">ACFQ13_06185</name>
</gene>